<proteinExistence type="predicted"/>
<evidence type="ECO:0000313" key="5">
    <source>
        <dbReference type="Proteomes" id="UP001145069"/>
    </source>
</evidence>
<dbReference type="Proteomes" id="UP001145069">
    <property type="component" value="Unassembled WGS sequence"/>
</dbReference>
<dbReference type="InterPro" id="IPR035940">
    <property type="entry name" value="CAP_sf"/>
</dbReference>
<dbReference type="NCBIfam" id="TIGR02909">
    <property type="entry name" value="spore_YkwD"/>
    <property type="match status" value="1"/>
</dbReference>
<dbReference type="PROSITE" id="PS51257">
    <property type="entry name" value="PROKAR_LIPOPROTEIN"/>
    <property type="match status" value="1"/>
</dbReference>
<dbReference type="Pfam" id="PF00188">
    <property type="entry name" value="CAP"/>
    <property type="match status" value="1"/>
</dbReference>
<accession>A0A9X3WF99</accession>
<gene>
    <name evidence="4" type="ORF">NC799_18105</name>
</gene>
<dbReference type="EMBL" id="JAMQKC010000051">
    <property type="protein sequence ID" value="MDC3418742.1"/>
    <property type="molecule type" value="Genomic_DNA"/>
</dbReference>
<feature type="domain" description="SCP" evidence="3">
    <location>
        <begin position="140"/>
        <end position="252"/>
    </location>
</feature>
<feature type="chain" id="PRO_5040803841" evidence="2">
    <location>
        <begin position="24"/>
        <end position="255"/>
    </location>
</feature>
<evidence type="ECO:0000256" key="1">
    <source>
        <dbReference type="SAM" id="MobiDB-lite"/>
    </source>
</evidence>
<dbReference type="CDD" id="cd05379">
    <property type="entry name" value="CAP_bacterial"/>
    <property type="match status" value="1"/>
</dbReference>
<keyword evidence="5" id="KW-1185">Reference proteome</keyword>
<feature type="signal peptide" evidence="2">
    <location>
        <begin position="1"/>
        <end position="23"/>
    </location>
</feature>
<sequence length="255" mass="28761">MKKKLVYIATIFLLLLVACNTNDQSLKDDSISSLNTDATSENYPQTQPIKTQNAKYEFRVIQDNYDGQAKRYFAIEQGQRPNTNGDSSVKRGIEQNNQEKTQQVPQQAPENNTQQQAQTQQQNNNETDQRNNDFVQKVVELTNAERVKQGLSPLKAYTDLNTVADAKAEDMANKGYFSHTSPTYGSPFDMMRDFGITYKSAGENLAAGQTSPEEVVNAWMNSEGHRANILSEKFTHIGVGFEQNGNQWVQMFVKK</sequence>
<organism evidence="4 5">
    <name type="scientific">Aquibacillus salsiterrae</name>
    <dbReference type="NCBI Taxonomy" id="2950439"/>
    <lineage>
        <taxon>Bacteria</taxon>
        <taxon>Bacillati</taxon>
        <taxon>Bacillota</taxon>
        <taxon>Bacilli</taxon>
        <taxon>Bacillales</taxon>
        <taxon>Bacillaceae</taxon>
        <taxon>Aquibacillus</taxon>
    </lineage>
</organism>
<dbReference type="AlphaFoldDB" id="A0A9X3WF99"/>
<comment type="caution">
    <text evidence="4">The sequence shown here is derived from an EMBL/GenBank/DDBJ whole genome shotgun (WGS) entry which is preliminary data.</text>
</comment>
<dbReference type="RefSeq" id="WP_272447841.1">
    <property type="nucleotide sequence ID" value="NZ_JAMQKC010000051.1"/>
</dbReference>
<dbReference type="SUPFAM" id="SSF55797">
    <property type="entry name" value="PR-1-like"/>
    <property type="match status" value="1"/>
</dbReference>
<feature type="compositionally biased region" description="Low complexity" evidence="1">
    <location>
        <begin position="105"/>
        <end position="126"/>
    </location>
</feature>
<feature type="region of interest" description="Disordered" evidence="1">
    <location>
        <begin position="97"/>
        <end position="130"/>
    </location>
</feature>
<evidence type="ECO:0000259" key="3">
    <source>
        <dbReference type="Pfam" id="PF00188"/>
    </source>
</evidence>
<evidence type="ECO:0000256" key="2">
    <source>
        <dbReference type="SAM" id="SignalP"/>
    </source>
</evidence>
<reference evidence="4" key="1">
    <citation type="submission" date="2022-06" db="EMBL/GenBank/DDBJ databases">
        <title>Aquibacillus sp. a new bacterium isolated from soil saline samples.</title>
        <authorList>
            <person name="Galisteo C."/>
            <person name="De La Haba R."/>
            <person name="Sanchez-Porro C."/>
            <person name="Ventosa A."/>
        </authorList>
    </citation>
    <scope>NUCLEOTIDE SEQUENCE</scope>
    <source>
        <strain evidence="4">3ASR75-54</strain>
    </source>
</reference>
<evidence type="ECO:0000313" key="4">
    <source>
        <dbReference type="EMBL" id="MDC3418742.1"/>
    </source>
</evidence>
<dbReference type="InterPro" id="IPR014258">
    <property type="entry name" value="CAP_domain_YkwD-like"/>
</dbReference>
<protein>
    <submittedName>
        <fullName evidence="4">CAP domain-containing protein</fullName>
    </submittedName>
</protein>
<dbReference type="PANTHER" id="PTHR31157">
    <property type="entry name" value="SCP DOMAIN-CONTAINING PROTEIN"/>
    <property type="match status" value="1"/>
</dbReference>
<keyword evidence="2" id="KW-0732">Signal</keyword>
<dbReference type="Gene3D" id="3.40.33.10">
    <property type="entry name" value="CAP"/>
    <property type="match status" value="1"/>
</dbReference>
<name>A0A9X3WF99_9BACI</name>
<dbReference type="PANTHER" id="PTHR31157:SF1">
    <property type="entry name" value="SCP DOMAIN-CONTAINING PROTEIN"/>
    <property type="match status" value="1"/>
</dbReference>
<dbReference type="InterPro" id="IPR014044">
    <property type="entry name" value="CAP_dom"/>
</dbReference>